<comment type="subcellular location">
    <subcellularLocation>
        <location evidence="3">Cytoplasm</location>
    </subcellularLocation>
</comment>
<name>A0A4U9HTP9_9ENTR</name>
<dbReference type="NCBIfam" id="NF011581">
    <property type="entry name" value="PRK15005.1"/>
    <property type="match status" value="1"/>
</dbReference>
<evidence type="ECO:0000256" key="2">
    <source>
        <dbReference type="ARBA" id="ARBA00011738"/>
    </source>
</evidence>
<evidence type="ECO:0000256" key="3">
    <source>
        <dbReference type="PIRNR" id="PIRNR006276"/>
    </source>
</evidence>
<comment type="similarity">
    <text evidence="1 3">Belongs to the universal stress protein A family.</text>
</comment>
<feature type="domain" description="UspA" evidence="4">
    <location>
        <begin position="1"/>
        <end position="144"/>
    </location>
</feature>
<proteinExistence type="inferred from homology"/>
<comment type="subunit">
    <text evidence="2">Homodimer.</text>
</comment>
<protein>
    <recommendedName>
        <fullName evidence="3">Universal stress protein</fullName>
    </recommendedName>
</protein>
<organism evidence="6 8">
    <name type="scientific">Leclercia adecarboxylata</name>
    <dbReference type="NCBI Taxonomy" id="83655"/>
    <lineage>
        <taxon>Bacteria</taxon>
        <taxon>Pseudomonadati</taxon>
        <taxon>Pseudomonadota</taxon>
        <taxon>Gammaproteobacteria</taxon>
        <taxon>Enterobacterales</taxon>
        <taxon>Enterobacteriaceae</taxon>
        <taxon>Leclercia</taxon>
    </lineage>
</organism>
<accession>A0A4U9HTP9</accession>
<dbReference type="CDD" id="cd00293">
    <property type="entry name" value="USP-like"/>
    <property type="match status" value="1"/>
</dbReference>
<dbReference type="EMBL" id="PDLK01000002">
    <property type="protein sequence ID" value="PHH04092.1"/>
    <property type="molecule type" value="Genomic_DNA"/>
</dbReference>
<evidence type="ECO:0000313" key="7">
    <source>
        <dbReference type="Proteomes" id="UP000222768"/>
    </source>
</evidence>
<dbReference type="GO" id="GO:0005737">
    <property type="term" value="C:cytoplasm"/>
    <property type="evidence" value="ECO:0007669"/>
    <property type="project" value="UniProtKB-SubCell"/>
</dbReference>
<reference evidence="5" key="2">
    <citation type="submission" date="2017-09" db="EMBL/GenBank/DDBJ databases">
        <title>FDA dAtabase for Regulatory Grade micrObial Sequences (FDA-ARGOS): Supporting development and validation of Infectious Disease Dx tests.</title>
        <authorList>
            <person name="Minogue T."/>
            <person name="Wolcott M."/>
            <person name="Wasieloski L."/>
            <person name="Aguilar W."/>
            <person name="Moore D."/>
            <person name="Tallon L.J."/>
            <person name="Sadzewicz L."/>
            <person name="Ott S."/>
            <person name="Zhao X."/>
            <person name="Nagaraj S."/>
            <person name="Vavikolanu K."/>
            <person name="Aluvathingal J."/>
            <person name="Nadendla S."/>
            <person name="Sichtig H."/>
        </authorList>
    </citation>
    <scope>NUCLEOTIDE SEQUENCE</scope>
    <source>
        <strain evidence="5">FDAARGOS_404</strain>
    </source>
</reference>
<evidence type="ECO:0000313" key="6">
    <source>
        <dbReference type="EMBL" id="VTP67827.1"/>
    </source>
</evidence>
<evidence type="ECO:0000313" key="5">
    <source>
        <dbReference type="EMBL" id="PHH04092.1"/>
    </source>
</evidence>
<evidence type="ECO:0000259" key="4">
    <source>
        <dbReference type="Pfam" id="PF00582"/>
    </source>
</evidence>
<dbReference type="EMBL" id="LR590464">
    <property type="protein sequence ID" value="VTP67827.1"/>
    <property type="molecule type" value="Genomic_DNA"/>
</dbReference>
<sequence>MYNSILVPIDVSEDSLTNMVIPFVQAHAVLNTAKVHFLTVVPSLPYYSSLGLAYSVEMPKMKEFQDAAKSKLDEIVKKFIIPADKIQLHAVAGSPKDQILKLADMIDADLIIIASHKPDISTYLLGSNAAAVVRHAKCPVLVVR</sequence>
<comment type="function">
    <text evidence="3">Required for resistance to DNA-damaging agents.</text>
</comment>
<evidence type="ECO:0000313" key="8">
    <source>
        <dbReference type="Proteomes" id="UP000310719"/>
    </source>
</evidence>
<dbReference type="Pfam" id="PF00582">
    <property type="entry name" value="Usp"/>
    <property type="match status" value="1"/>
</dbReference>
<dbReference type="Proteomes" id="UP000222768">
    <property type="component" value="Unassembled WGS sequence"/>
</dbReference>
<dbReference type="PRINTS" id="PR01438">
    <property type="entry name" value="UNVRSLSTRESS"/>
</dbReference>
<evidence type="ECO:0000256" key="1">
    <source>
        <dbReference type="ARBA" id="ARBA00008791"/>
    </source>
</evidence>
<dbReference type="PIRSF" id="PIRSF006276">
    <property type="entry name" value="UspA"/>
    <property type="match status" value="1"/>
</dbReference>
<dbReference type="InterPro" id="IPR006016">
    <property type="entry name" value="UspA"/>
</dbReference>
<reference evidence="7" key="1">
    <citation type="submission" date="2017-09" db="EMBL/GenBank/DDBJ databases">
        <title>FDA dAtabase for Regulatory Grade micrObial Sequences (FDA-ARGOS): Supporting development and validation of Infectious Disease Dx tests.</title>
        <authorList>
            <person name="Minogue T."/>
            <person name="Wolcott M."/>
            <person name="Wasieloski L."/>
            <person name="Aguilar W."/>
            <person name="Moore D."/>
            <person name="Tallon L."/>
            <person name="Sadzewicz L."/>
            <person name="Ott S."/>
            <person name="Zhao X."/>
            <person name="Nagaraj S."/>
            <person name="Vavikolanu K."/>
            <person name="Aluvathingal J."/>
            <person name="Nadendla S."/>
            <person name="Sichtig H."/>
        </authorList>
    </citation>
    <scope>NUCLEOTIDE SEQUENCE [LARGE SCALE GENOMIC DNA]</scope>
    <source>
        <strain evidence="7">FDAARGOS_404</strain>
    </source>
</reference>
<dbReference type="InterPro" id="IPR014729">
    <property type="entry name" value="Rossmann-like_a/b/a_fold"/>
</dbReference>
<keyword evidence="3" id="KW-0963">Cytoplasm</keyword>
<gene>
    <name evidence="6" type="primary">uspF</name>
    <name evidence="5" type="ORF">CRX53_08970</name>
    <name evidence="6" type="ORF">NCTC13032_03243</name>
</gene>
<dbReference type="Gene3D" id="3.40.50.620">
    <property type="entry name" value="HUPs"/>
    <property type="match status" value="1"/>
</dbReference>
<dbReference type="Proteomes" id="UP000310719">
    <property type="component" value="Chromosome"/>
</dbReference>
<dbReference type="PANTHER" id="PTHR46268">
    <property type="entry name" value="STRESS RESPONSE PROTEIN NHAX"/>
    <property type="match status" value="1"/>
</dbReference>
<reference evidence="6 8" key="3">
    <citation type="submission" date="2019-05" db="EMBL/GenBank/DDBJ databases">
        <authorList>
            <consortium name="Pathogen Informatics"/>
        </authorList>
    </citation>
    <scope>NUCLEOTIDE SEQUENCE [LARGE SCALE GENOMIC DNA]</scope>
    <source>
        <strain evidence="6 8">NCTC13032</strain>
    </source>
</reference>
<dbReference type="RefSeq" id="WP_032617982.1">
    <property type="nucleotide sequence ID" value="NZ_CP083630.1"/>
</dbReference>
<dbReference type="PANTHER" id="PTHR46268:SF18">
    <property type="entry name" value="UNIVERSAL STRESS PROTEIN F"/>
    <property type="match status" value="1"/>
</dbReference>
<dbReference type="AlphaFoldDB" id="A0A4U9HTP9"/>
<dbReference type="InterPro" id="IPR006015">
    <property type="entry name" value="Universal_stress_UspA"/>
</dbReference>
<dbReference type="SUPFAM" id="SSF52402">
    <property type="entry name" value="Adenine nucleotide alpha hydrolases-like"/>
    <property type="match status" value="1"/>
</dbReference>